<dbReference type="HOGENOM" id="CLU_000604_1_9_7"/>
<dbReference type="AlphaFoldDB" id="G2ME95"/>
<evidence type="ECO:0000313" key="3">
    <source>
        <dbReference type="Proteomes" id="UP000008534"/>
    </source>
</evidence>
<dbReference type="PANTHER" id="PTHR24221">
    <property type="entry name" value="ATP-BINDING CASSETTE SUB-FAMILY B"/>
    <property type="match status" value="1"/>
</dbReference>
<sequence>MLGFYAPNSGQIIINNKYSLQDLELNSYHQQISAIFQDFSLYAGYSINDNLFMQNNPTREQLKQKREMLKSFDENFQNCLNDYSNALFGTQYNGIDFSLGQKQRIATIRAFLKPSNCIVLDEPSSAIDPIIEKEFLDFIFRKSQSKMALIITHRMGSVRQADEIIVLDKGKLVEQGNFETLIKKQGLFYELFLKQQY</sequence>
<dbReference type="InterPro" id="IPR039421">
    <property type="entry name" value="Type_1_exporter"/>
</dbReference>
<dbReference type="SUPFAM" id="SSF52540">
    <property type="entry name" value="P-loop containing nucleoside triphosphate hydrolases"/>
    <property type="match status" value="1"/>
</dbReference>
<evidence type="ECO:0000259" key="1">
    <source>
        <dbReference type="PROSITE" id="PS50893"/>
    </source>
</evidence>
<dbReference type="InterPro" id="IPR003439">
    <property type="entry name" value="ABC_transporter-like_ATP-bd"/>
</dbReference>
<dbReference type="PATRIC" id="fig|1055530.4.peg.623"/>
<accession>G2ME95</accession>
<reference evidence="2 3" key="1">
    <citation type="submission" date="2011-08" db="EMBL/GenBank/DDBJ databases">
        <authorList>
            <person name="Kersulyte D."/>
            <person name="Choudhury A."/>
            <person name="Mukhopadhyay A.K."/>
            <person name="Nair G.B."/>
            <person name="Berg D.E."/>
        </authorList>
    </citation>
    <scope>NUCLEOTIDE SEQUENCE [LARGE SCALE GENOMIC DNA]</scope>
    <source>
        <strain evidence="3">SNT49</strain>
    </source>
</reference>
<feature type="domain" description="ABC transporter" evidence="1">
    <location>
        <begin position="4"/>
        <end position="194"/>
    </location>
</feature>
<proteinExistence type="predicted"/>
<dbReference type="KEGG" id="hen:HPSNT_03085"/>
<dbReference type="Proteomes" id="UP000008534">
    <property type="component" value="Chromosome"/>
</dbReference>
<evidence type="ECO:0000313" key="2">
    <source>
        <dbReference type="EMBL" id="AEN16776.1"/>
    </source>
</evidence>
<dbReference type="GO" id="GO:0005524">
    <property type="term" value="F:ATP binding"/>
    <property type="evidence" value="ECO:0007669"/>
    <property type="project" value="InterPro"/>
</dbReference>
<dbReference type="PANTHER" id="PTHR24221:SF654">
    <property type="entry name" value="ATP-BINDING CASSETTE SUB-FAMILY B MEMBER 6"/>
    <property type="match status" value="1"/>
</dbReference>
<dbReference type="GO" id="GO:0034040">
    <property type="term" value="F:ATPase-coupled lipid transmembrane transporter activity"/>
    <property type="evidence" value="ECO:0007669"/>
    <property type="project" value="TreeGrafter"/>
</dbReference>
<dbReference type="InterPro" id="IPR027417">
    <property type="entry name" value="P-loop_NTPase"/>
</dbReference>
<dbReference type="GO" id="GO:0016887">
    <property type="term" value="F:ATP hydrolysis activity"/>
    <property type="evidence" value="ECO:0007669"/>
    <property type="project" value="InterPro"/>
</dbReference>
<name>G2ME95_HELPX</name>
<dbReference type="Pfam" id="PF00005">
    <property type="entry name" value="ABC_tran"/>
    <property type="match status" value="1"/>
</dbReference>
<dbReference type="EMBL" id="CP002983">
    <property type="protein sequence ID" value="AEN16776.1"/>
    <property type="molecule type" value="Genomic_DNA"/>
</dbReference>
<organism evidence="2 3">
    <name type="scientific">Helicobacter pylori SNT49</name>
    <dbReference type="NCBI Taxonomy" id="1055530"/>
    <lineage>
        <taxon>Bacteria</taxon>
        <taxon>Pseudomonadati</taxon>
        <taxon>Campylobacterota</taxon>
        <taxon>Epsilonproteobacteria</taxon>
        <taxon>Campylobacterales</taxon>
        <taxon>Helicobacteraceae</taxon>
        <taxon>Helicobacter</taxon>
    </lineage>
</organism>
<dbReference type="Gene3D" id="3.40.50.300">
    <property type="entry name" value="P-loop containing nucleotide triphosphate hydrolases"/>
    <property type="match status" value="1"/>
</dbReference>
<gene>
    <name evidence="2" type="ORF">HPSNT_03085</name>
</gene>
<protein>
    <submittedName>
        <fullName evidence="2">Multidrug resistance protein</fullName>
    </submittedName>
</protein>
<dbReference type="PROSITE" id="PS50893">
    <property type="entry name" value="ABC_TRANSPORTER_2"/>
    <property type="match status" value="1"/>
</dbReference>